<accession>A0A0U9HWW7</accession>
<reference evidence="3" key="1">
    <citation type="submission" date="2016-01" db="EMBL/GenBank/DDBJ databases">
        <title>Draft genome sequence of Thermodesulfovibrio aggregans strain TGE-P1.</title>
        <authorList>
            <person name="Sekiguchi Y."/>
            <person name="Ohashi A."/>
            <person name="Matsuura N."/>
            <person name="Tourlousse M.D."/>
        </authorList>
    </citation>
    <scope>NUCLEOTIDE SEQUENCE [LARGE SCALE GENOMIC DNA]</scope>
    <source>
        <strain evidence="3">TGE-P1</strain>
    </source>
</reference>
<dbReference type="Pfam" id="PF09623">
    <property type="entry name" value="Cas_NE0113"/>
    <property type="match status" value="1"/>
</dbReference>
<organism evidence="2 3">
    <name type="scientific">Thermodesulfovibrio aggregans</name>
    <dbReference type="NCBI Taxonomy" id="86166"/>
    <lineage>
        <taxon>Bacteria</taxon>
        <taxon>Pseudomonadati</taxon>
        <taxon>Nitrospirota</taxon>
        <taxon>Thermodesulfovibrionia</taxon>
        <taxon>Thermodesulfovibrionales</taxon>
        <taxon>Thermodesulfovibrionaceae</taxon>
        <taxon>Thermodesulfovibrio</taxon>
    </lineage>
</organism>
<dbReference type="InterPro" id="IPR013413">
    <property type="entry name" value="CRISPR-assoc_prot_NE0113"/>
</dbReference>
<dbReference type="STRING" id="86166.TAGGR_341"/>
<sequence length="379" mass="43386">MQTKYEEVLVCVAGATPQIITETIYALANKNPPVYIDKIYIITTKTGKEKIKDTLIDRGILNALLNEYSLPPIDFSEESIIVIENEGKEIEDIRNASENEATADTIIKFIRELTLNPKLRLHCSIAGGRKTMSFYLGSALQLFGRIQDKLYHVLVSPEFESNPDFFYKPKIDRNIMYLSPNGKRLKINTSEAKIELAELPFIRLAEKLNLHGKTFKELISESQSEIDMATTQPQIEINIKDRLINIASEKIHLDPIMLTLYATLLKQKISCKYDRTCSGCSECYVSLIALTEEPLLSIMADFYSEIYDFDNYEKAQFKKKLSDRYSIDVLRSYISKINRTIRGTLKVAQFIPYCLVTSIRKYAATVYGIPVDRRKIILK</sequence>
<dbReference type="InterPro" id="IPR019092">
    <property type="entry name" value="SSO2081-like_dom"/>
</dbReference>
<dbReference type="Proteomes" id="UP000054976">
    <property type="component" value="Unassembled WGS sequence"/>
</dbReference>
<name>A0A0U9HWW7_9BACT</name>
<evidence type="ECO:0000313" key="2">
    <source>
        <dbReference type="EMBL" id="GAQ95569.1"/>
    </source>
</evidence>
<dbReference type="AlphaFoldDB" id="A0A0U9HWW7"/>
<dbReference type="EMBL" id="BCNO01000003">
    <property type="protein sequence ID" value="GAQ95569.1"/>
    <property type="molecule type" value="Genomic_DNA"/>
</dbReference>
<proteinExistence type="predicted"/>
<dbReference type="NCBIfam" id="TIGR02584">
    <property type="entry name" value="cas_NE0113"/>
    <property type="match status" value="1"/>
</dbReference>
<protein>
    <submittedName>
        <fullName evidence="2">CRISPR-associated protein Csx14</fullName>
    </submittedName>
</protein>
<keyword evidence="3" id="KW-1185">Reference proteome</keyword>
<gene>
    <name evidence="2" type="ORF">TAGGR_341</name>
</gene>
<evidence type="ECO:0000313" key="3">
    <source>
        <dbReference type="Proteomes" id="UP000054976"/>
    </source>
</evidence>
<feature type="domain" description="CRISPR system ring nuclease SSO2081-like" evidence="1">
    <location>
        <begin position="16"/>
        <end position="209"/>
    </location>
</feature>
<dbReference type="OrthoDB" id="9805822at2"/>
<comment type="caution">
    <text evidence="2">The sequence shown here is derived from an EMBL/GenBank/DDBJ whole genome shotgun (WGS) entry which is preliminary data.</text>
</comment>
<dbReference type="RefSeq" id="WP_059177006.1">
    <property type="nucleotide sequence ID" value="NZ_BCNO01000003.1"/>
</dbReference>
<evidence type="ECO:0000259" key="1">
    <source>
        <dbReference type="Pfam" id="PF09623"/>
    </source>
</evidence>